<dbReference type="PANTHER" id="PTHR11601:SF34">
    <property type="entry name" value="CYSTEINE DESULFURASE"/>
    <property type="match status" value="1"/>
</dbReference>
<keyword evidence="7" id="KW-0408">Iron</keyword>
<dbReference type="PANTHER" id="PTHR11601">
    <property type="entry name" value="CYSTEINE DESULFURYLASE FAMILY MEMBER"/>
    <property type="match status" value="1"/>
</dbReference>
<dbReference type="EMBL" id="VULZ01000013">
    <property type="protein sequence ID" value="MSS15611.1"/>
    <property type="molecule type" value="Genomic_DNA"/>
</dbReference>
<evidence type="ECO:0000256" key="5">
    <source>
        <dbReference type="ARBA" id="ARBA00022723"/>
    </source>
</evidence>
<comment type="similarity">
    <text evidence="2">Belongs to the class-V pyridoxal-phosphate-dependent aminotransferase family. NifS/IscS subfamily.</text>
</comment>
<keyword evidence="5" id="KW-0479">Metal-binding</keyword>
<evidence type="ECO:0000256" key="1">
    <source>
        <dbReference type="ARBA" id="ARBA00001933"/>
    </source>
</evidence>
<dbReference type="AlphaFoldDB" id="A0A6L5X5G1"/>
<evidence type="ECO:0000313" key="13">
    <source>
        <dbReference type="Proteomes" id="UP000481852"/>
    </source>
</evidence>
<evidence type="ECO:0000259" key="11">
    <source>
        <dbReference type="Pfam" id="PF00266"/>
    </source>
</evidence>
<evidence type="ECO:0000256" key="7">
    <source>
        <dbReference type="ARBA" id="ARBA00023004"/>
    </source>
</evidence>
<evidence type="ECO:0000256" key="2">
    <source>
        <dbReference type="ARBA" id="ARBA00006490"/>
    </source>
</evidence>
<protein>
    <recommendedName>
        <fullName evidence="3">cysteine desulfurase</fullName>
        <ecNumber evidence="3">2.8.1.7</ecNumber>
    </recommendedName>
</protein>
<dbReference type="Gene3D" id="3.40.640.10">
    <property type="entry name" value="Type I PLP-dependent aspartate aminotransferase-like (Major domain)"/>
    <property type="match status" value="1"/>
</dbReference>
<dbReference type="SUPFAM" id="SSF53383">
    <property type="entry name" value="PLP-dependent transferases"/>
    <property type="match status" value="1"/>
</dbReference>
<feature type="domain" description="Aminotransferase class V" evidence="11">
    <location>
        <begin position="4"/>
        <end position="365"/>
    </location>
</feature>
<dbReference type="InterPro" id="IPR000192">
    <property type="entry name" value="Aminotrans_V_dom"/>
</dbReference>
<dbReference type="InterPro" id="IPR015422">
    <property type="entry name" value="PyrdxlP-dep_Trfase_small"/>
</dbReference>
<dbReference type="Proteomes" id="UP000481852">
    <property type="component" value="Unassembled WGS sequence"/>
</dbReference>
<dbReference type="InterPro" id="IPR015424">
    <property type="entry name" value="PyrdxlP-dep_Trfase"/>
</dbReference>
<dbReference type="FunFam" id="3.40.640.10:FF:000084">
    <property type="entry name" value="IscS-like cysteine desulfurase"/>
    <property type="match status" value="1"/>
</dbReference>
<accession>A0A6L5X5G1</accession>
<reference evidence="12 13" key="1">
    <citation type="submission" date="2019-08" db="EMBL/GenBank/DDBJ databases">
        <title>In-depth cultivation of the pig gut microbiome towards novel bacterial diversity and tailored functional studies.</title>
        <authorList>
            <person name="Wylensek D."/>
            <person name="Hitch T.C.A."/>
            <person name="Clavel T."/>
        </authorList>
    </citation>
    <scope>NUCLEOTIDE SEQUENCE [LARGE SCALE GENOMIC DNA]</scope>
    <source>
        <strain evidence="12 13">Oil+RF-744-WCA-WT-11</strain>
    </source>
</reference>
<dbReference type="GO" id="GO:0051536">
    <property type="term" value="F:iron-sulfur cluster binding"/>
    <property type="evidence" value="ECO:0007669"/>
    <property type="project" value="UniProtKB-KW"/>
</dbReference>
<dbReference type="PROSITE" id="PS00595">
    <property type="entry name" value="AA_TRANSFER_CLASS_5"/>
    <property type="match status" value="1"/>
</dbReference>
<keyword evidence="4" id="KW-0808">Transferase</keyword>
<evidence type="ECO:0000313" key="12">
    <source>
        <dbReference type="EMBL" id="MSS15611.1"/>
    </source>
</evidence>
<comment type="caution">
    <text evidence="12">The sequence shown here is derived from an EMBL/GenBank/DDBJ whole genome shotgun (WGS) entry which is preliminary data.</text>
</comment>
<evidence type="ECO:0000256" key="8">
    <source>
        <dbReference type="ARBA" id="ARBA00023014"/>
    </source>
</evidence>
<dbReference type="InterPro" id="IPR015421">
    <property type="entry name" value="PyrdxlP-dep_Trfase_major"/>
</dbReference>
<dbReference type="Gene3D" id="1.10.260.50">
    <property type="match status" value="1"/>
</dbReference>
<dbReference type="EC" id="2.8.1.7" evidence="3"/>
<evidence type="ECO:0000256" key="9">
    <source>
        <dbReference type="ARBA" id="ARBA00050776"/>
    </source>
</evidence>
<evidence type="ECO:0000256" key="4">
    <source>
        <dbReference type="ARBA" id="ARBA00022679"/>
    </source>
</evidence>
<gene>
    <name evidence="12" type="ORF">FYJ35_11300</name>
</gene>
<evidence type="ECO:0000256" key="3">
    <source>
        <dbReference type="ARBA" id="ARBA00012239"/>
    </source>
</evidence>
<dbReference type="PIRSF" id="PIRSF005572">
    <property type="entry name" value="NifS"/>
    <property type="match status" value="1"/>
</dbReference>
<dbReference type="GO" id="GO:0031071">
    <property type="term" value="F:cysteine desulfurase activity"/>
    <property type="evidence" value="ECO:0007669"/>
    <property type="project" value="UniProtKB-EC"/>
</dbReference>
<proteinExistence type="inferred from homology"/>
<evidence type="ECO:0000256" key="6">
    <source>
        <dbReference type="ARBA" id="ARBA00022898"/>
    </source>
</evidence>
<keyword evidence="8" id="KW-0411">Iron-sulfur</keyword>
<dbReference type="Gene3D" id="3.90.1150.10">
    <property type="entry name" value="Aspartate Aminotransferase, domain 1"/>
    <property type="match status" value="1"/>
</dbReference>
<dbReference type="InterPro" id="IPR016454">
    <property type="entry name" value="Cysteine_dSase"/>
</dbReference>
<organism evidence="12 13">
    <name type="scientific">Porcincola intestinalis</name>
    <dbReference type="NCBI Taxonomy" id="2606632"/>
    <lineage>
        <taxon>Bacteria</taxon>
        <taxon>Bacillati</taxon>
        <taxon>Bacillota</taxon>
        <taxon>Clostridia</taxon>
        <taxon>Lachnospirales</taxon>
        <taxon>Lachnospiraceae</taxon>
        <taxon>Porcincola</taxon>
    </lineage>
</organism>
<comment type="cofactor">
    <cofactor evidence="1 10">
        <name>pyridoxal 5'-phosphate</name>
        <dbReference type="ChEBI" id="CHEBI:597326"/>
    </cofactor>
</comment>
<dbReference type="Pfam" id="PF00266">
    <property type="entry name" value="Aminotran_5"/>
    <property type="match status" value="1"/>
</dbReference>
<dbReference type="RefSeq" id="WP_154526641.1">
    <property type="nucleotide sequence ID" value="NZ_VULZ01000013.1"/>
</dbReference>
<sequence length="383" mass="42572">MEAYLDNSATTRVSEAVKDIIVQTMMVDYGNPSSRHQKGVDAERYVRQARERIAATLKVKDREIYFTSGGTESNNWALIGGALANRRAGKHIITTAVEHAAVLQPLSFLKDMGFRITYLPVDEHGHISLDDLKAQLDQDTILVSTMYVNNEIGAVEPVSEIGELVKAYNEQILFHVDAIQAYGKYRIFPEKLHIDMLSVSGHKIHGPKGSGFLYIHEKAKVRPLIYGGGQQRGMRSGTENVPGCAGLGVAAMEAYTDFDRKVDSMRACKKRLMEGLSKVEGAHIISLEEEAPQIVSCSIEGVRSEVFLHALEEKGVYVSSGSACSSNKKTPVSTVLQEIHLSPQMQDSTLRFSFCDTTSFEEIDYALSCIRELYPVLKQYMRR</sequence>
<dbReference type="GO" id="GO:0046872">
    <property type="term" value="F:metal ion binding"/>
    <property type="evidence" value="ECO:0007669"/>
    <property type="project" value="UniProtKB-KW"/>
</dbReference>
<keyword evidence="6" id="KW-0663">Pyridoxal phosphate</keyword>
<dbReference type="InterPro" id="IPR020578">
    <property type="entry name" value="Aminotrans_V_PyrdxlP_BS"/>
</dbReference>
<comment type="catalytic activity">
    <reaction evidence="9">
        <text>(sulfur carrier)-H + L-cysteine = (sulfur carrier)-SH + L-alanine</text>
        <dbReference type="Rhea" id="RHEA:43892"/>
        <dbReference type="Rhea" id="RHEA-COMP:14737"/>
        <dbReference type="Rhea" id="RHEA-COMP:14739"/>
        <dbReference type="ChEBI" id="CHEBI:29917"/>
        <dbReference type="ChEBI" id="CHEBI:35235"/>
        <dbReference type="ChEBI" id="CHEBI:57972"/>
        <dbReference type="ChEBI" id="CHEBI:64428"/>
        <dbReference type="EC" id="2.8.1.7"/>
    </reaction>
</comment>
<keyword evidence="13" id="KW-1185">Reference proteome</keyword>
<evidence type="ECO:0000256" key="10">
    <source>
        <dbReference type="RuleBase" id="RU004504"/>
    </source>
</evidence>
<name>A0A6L5X5G1_9FIRM</name>